<gene>
    <name evidence="3" type="ORF">D7318_21635</name>
    <name evidence="2" type="ORF">D7319_22775</name>
</gene>
<dbReference type="AlphaFoldDB" id="A0A3A9W032"/>
<dbReference type="InterPro" id="IPR029058">
    <property type="entry name" value="AB_hydrolase_fold"/>
</dbReference>
<feature type="domain" description="AB hydrolase-1" evidence="1">
    <location>
        <begin position="30"/>
        <end position="303"/>
    </location>
</feature>
<protein>
    <submittedName>
        <fullName evidence="2">Alpha/beta hydrolase</fullName>
    </submittedName>
</protein>
<evidence type="ECO:0000313" key="3">
    <source>
        <dbReference type="EMBL" id="RKN18650.1"/>
    </source>
</evidence>
<reference evidence="4 5" key="1">
    <citation type="submission" date="2018-09" db="EMBL/GenBank/DDBJ databases">
        <title>Streptomyces sp. nov. DS1-2, an endophytic actinomycete isolated from roots of Dendrobium scabrilingue.</title>
        <authorList>
            <person name="Kuncharoen N."/>
            <person name="Kudo T."/>
            <person name="Ohkuma M."/>
            <person name="Yuki M."/>
            <person name="Tanasupawat S."/>
        </authorList>
    </citation>
    <scope>NUCLEOTIDE SEQUENCE [LARGE SCALE GENOMIC DNA]</scope>
    <source>
        <strain evidence="2 5">AZ1-7</strain>
        <strain evidence="3 4">DS1-2</strain>
    </source>
</reference>
<dbReference type="PANTHER" id="PTHR43798">
    <property type="entry name" value="MONOACYLGLYCEROL LIPASE"/>
    <property type="match status" value="1"/>
</dbReference>
<dbReference type="GO" id="GO:0016020">
    <property type="term" value="C:membrane"/>
    <property type="evidence" value="ECO:0007669"/>
    <property type="project" value="TreeGrafter"/>
</dbReference>
<dbReference type="Pfam" id="PF12697">
    <property type="entry name" value="Abhydrolase_6"/>
    <property type="match status" value="1"/>
</dbReference>
<evidence type="ECO:0000313" key="5">
    <source>
        <dbReference type="Proteomes" id="UP000275024"/>
    </source>
</evidence>
<evidence type="ECO:0000259" key="1">
    <source>
        <dbReference type="Pfam" id="PF12697"/>
    </source>
</evidence>
<accession>A0A3A9W032</accession>
<evidence type="ECO:0000313" key="4">
    <source>
        <dbReference type="Proteomes" id="UP000268652"/>
    </source>
</evidence>
<dbReference type="RefSeq" id="WP_120698799.1">
    <property type="nucleotide sequence ID" value="NZ_RBDX01000021.1"/>
</dbReference>
<sequence length="306" mass="31685">MNAVEHVVPVRGGDLAVTHWPARGAAGPPVIALHGITSNGRFLAPLARALAANGTPVHAPDLRGRGASRQLPGPYGLSAHVADVLALADALGDAAGGTGGDTAVDARGPRPILLGHSMGAFVAALAAATHPGRFARLVLVDGGLGFPAPAGHDIDALLDAVIGPAMRRLSLTFPDRASYHAYFREHPALADHFGDDLRHHLDRDLVGEPPMMRSACVLDAVRADGADVLSDPATLAAVHRLRDPATLLLAERGLLNEPRALYDPERVAAAGLDPATVTVHQVPDTNHYTILLAEHAVAAVAAAVTW</sequence>
<dbReference type="Gene3D" id="3.40.50.1820">
    <property type="entry name" value="alpha/beta hydrolase"/>
    <property type="match status" value="1"/>
</dbReference>
<organism evidence="2 5">
    <name type="scientific">Streptomyces radicis</name>
    <dbReference type="NCBI Taxonomy" id="1750517"/>
    <lineage>
        <taxon>Bacteria</taxon>
        <taxon>Bacillati</taxon>
        <taxon>Actinomycetota</taxon>
        <taxon>Actinomycetes</taxon>
        <taxon>Kitasatosporales</taxon>
        <taxon>Streptomycetaceae</taxon>
        <taxon>Streptomyces</taxon>
    </lineage>
</organism>
<dbReference type="InterPro" id="IPR050266">
    <property type="entry name" value="AB_hydrolase_sf"/>
</dbReference>
<name>A0A3A9W032_9ACTN</name>
<proteinExistence type="predicted"/>
<dbReference type="InterPro" id="IPR000073">
    <property type="entry name" value="AB_hydrolase_1"/>
</dbReference>
<dbReference type="EMBL" id="RBDY01000018">
    <property type="protein sequence ID" value="RKN18650.1"/>
    <property type="molecule type" value="Genomic_DNA"/>
</dbReference>
<dbReference type="Proteomes" id="UP000268652">
    <property type="component" value="Unassembled WGS sequence"/>
</dbReference>
<keyword evidence="2" id="KW-0378">Hydrolase</keyword>
<comment type="caution">
    <text evidence="2">The sequence shown here is derived from an EMBL/GenBank/DDBJ whole genome shotgun (WGS) entry which is preliminary data.</text>
</comment>
<dbReference type="Proteomes" id="UP000275024">
    <property type="component" value="Unassembled WGS sequence"/>
</dbReference>
<dbReference type="PANTHER" id="PTHR43798:SF33">
    <property type="entry name" value="HYDROLASE, PUTATIVE (AFU_ORTHOLOGUE AFUA_2G14860)-RELATED"/>
    <property type="match status" value="1"/>
</dbReference>
<dbReference type="OrthoDB" id="63962at2"/>
<keyword evidence="4" id="KW-1185">Reference proteome</keyword>
<dbReference type="EMBL" id="RBDX01000021">
    <property type="protein sequence ID" value="RKN06320.1"/>
    <property type="molecule type" value="Genomic_DNA"/>
</dbReference>
<dbReference type="SUPFAM" id="SSF53474">
    <property type="entry name" value="alpha/beta-Hydrolases"/>
    <property type="match status" value="1"/>
</dbReference>
<dbReference type="GO" id="GO:0016787">
    <property type="term" value="F:hydrolase activity"/>
    <property type="evidence" value="ECO:0007669"/>
    <property type="project" value="UniProtKB-KW"/>
</dbReference>
<evidence type="ECO:0000313" key="2">
    <source>
        <dbReference type="EMBL" id="RKN06320.1"/>
    </source>
</evidence>